<dbReference type="InterPro" id="IPR025885">
    <property type="entry name" value="PapC_N"/>
</dbReference>
<dbReference type="GO" id="GO:0009297">
    <property type="term" value="P:pilus assembly"/>
    <property type="evidence" value="ECO:0007669"/>
    <property type="project" value="InterPro"/>
</dbReference>
<name>A0A1H5N1C5_PSEDM</name>
<evidence type="ECO:0000256" key="7">
    <source>
        <dbReference type="ARBA" id="ARBA00023136"/>
    </source>
</evidence>
<organism evidence="13 14">
    <name type="scientific">Pseudomonas deceptionensis</name>
    <dbReference type="NCBI Taxonomy" id="882211"/>
    <lineage>
        <taxon>Bacteria</taxon>
        <taxon>Pseudomonadati</taxon>
        <taxon>Pseudomonadota</taxon>
        <taxon>Gammaproteobacteria</taxon>
        <taxon>Pseudomonadales</taxon>
        <taxon>Pseudomonadaceae</taxon>
        <taxon>Pseudomonas</taxon>
    </lineage>
</organism>
<keyword evidence="6 10" id="KW-0732">Signal</keyword>
<keyword evidence="5 9" id="KW-0812">Transmembrane</keyword>
<keyword evidence="14" id="KW-1185">Reference proteome</keyword>
<keyword evidence="4" id="KW-1134">Transmembrane beta strand</keyword>
<dbReference type="InterPro" id="IPR043142">
    <property type="entry name" value="PapC-like_C_sf"/>
</dbReference>
<dbReference type="InterPro" id="IPR037224">
    <property type="entry name" value="PapC_N_sf"/>
</dbReference>
<dbReference type="Pfam" id="PF13953">
    <property type="entry name" value="PapC_C"/>
    <property type="match status" value="1"/>
</dbReference>
<dbReference type="Pfam" id="PF00577">
    <property type="entry name" value="Usher"/>
    <property type="match status" value="1"/>
</dbReference>
<evidence type="ECO:0000256" key="8">
    <source>
        <dbReference type="ARBA" id="ARBA00023237"/>
    </source>
</evidence>
<comment type="caution">
    <text evidence="13">The sequence shown here is derived from an EMBL/GenBank/DDBJ whole genome shotgun (WGS) entry which is preliminary data.</text>
</comment>
<evidence type="ECO:0000313" key="13">
    <source>
        <dbReference type="EMBL" id="SEE94701.1"/>
    </source>
</evidence>
<keyword evidence="7 9" id="KW-0472">Membrane</keyword>
<evidence type="ECO:0000313" key="14">
    <source>
        <dbReference type="Proteomes" id="UP000183613"/>
    </source>
</evidence>
<feature type="domain" description="PapC N-terminal" evidence="12">
    <location>
        <begin position="44"/>
        <end position="177"/>
    </location>
</feature>
<dbReference type="InterPro" id="IPR000015">
    <property type="entry name" value="Fimb_usher"/>
</dbReference>
<comment type="subcellular location">
    <subcellularLocation>
        <location evidence="1 9">Cell outer membrane</location>
        <topology evidence="1 9">Multi-pass membrane protein</topology>
    </subcellularLocation>
</comment>
<evidence type="ECO:0000256" key="9">
    <source>
        <dbReference type="RuleBase" id="RU003884"/>
    </source>
</evidence>
<dbReference type="Gene3D" id="2.60.40.3110">
    <property type="match status" value="1"/>
</dbReference>
<dbReference type="EMBL" id="FNUD01000002">
    <property type="protein sequence ID" value="SEE94701.1"/>
    <property type="molecule type" value="Genomic_DNA"/>
</dbReference>
<dbReference type="InterPro" id="IPR042186">
    <property type="entry name" value="FimD_plug_dom"/>
</dbReference>
<evidence type="ECO:0000256" key="2">
    <source>
        <dbReference type="ARBA" id="ARBA00008064"/>
    </source>
</evidence>
<dbReference type="Pfam" id="PF13954">
    <property type="entry name" value="PapC_N"/>
    <property type="match status" value="1"/>
</dbReference>
<keyword evidence="9" id="KW-1029">Fimbrium biogenesis</keyword>
<dbReference type="InterPro" id="IPR018030">
    <property type="entry name" value="Fimbrial_membr_usher_CS"/>
</dbReference>
<accession>A0A1H5N1C5</accession>
<dbReference type="Gene3D" id="2.60.40.2610">
    <property type="entry name" value="Outer membrane usher protein FimD, plug domain"/>
    <property type="match status" value="1"/>
</dbReference>
<evidence type="ECO:0000256" key="5">
    <source>
        <dbReference type="ARBA" id="ARBA00022692"/>
    </source>
</evidence>
<dbReference type="InterPro" id="IPR025949">
    <property type="entry name" value="PapC-like_C"/>
</dbReference>
<evidence type="ECO:0000259" key="12">
    <source>
        <dbReference type="Pfam" id="PF13954"/>
    </source>
</evidence>
<sequence length="825" mass="88140">MTSAHIWRVCPVLMGVMLFTEQIHAAASQSLPVSGPDVATESVEFDLDMLKGRNIDPKAASYFADAPRFSEGAHAVSLSVNGGSRGRAIATFDKEGQLLFTTALLDAAQLLNPGQAEKKPEDINARFLATYPMTQVQLKPGKGEVGLVVPTDALRAPDSDIGSFAEGGTAALLNYSLLGMNSVFSNSRSEFRSLDTVAGFNIGDWLVRSRQSYTAYDGNSRTEHLYTYGQKTFTSLKSTFQGGQINIANSLFSGDAITGVQIVPEDGLRAGARNSGAVAEGVANSTARVEVRQNGALIQSSVVPPGPFTLTNLPLLSTSTDLDVTIIEADGSRRMFSIPAASFGGGVQGAAPGYSFAAGQYRPLGSDRSSAKPNVVTGSGTWALNRHTTATAGLMAADGYQAAGWATHHGLTPTTSLGLRQVVSNATDESRKGTQVSASLSTQATQKLSLGLSATHQTEGYRDLADTTYRQQDAQWYQTRYRDQFTTSASWSDETLGGFRLSHSYSSQFDNQSTQRLLGSWSKNFKHATVSLNVEKSLGETGPYGHGNAAYLSVTMPLGKGSLRTYVNNDERGTRTGASYSQQINDTFGYRMQGERDSVNRETDLSVSTNLLPRYTQANLGYSRSGKDSTSYNASLTGGVVAHNEGITFSPYEVNDTYSILSVGDVSGVKVTTPQGPVWTDAWGKAVAPGMQAYQNNRMEIVAKSLPRNVDIVNGYKELKVGRGSVTNVDFGVVASRRILLNATYADGRPLDKGLAVSSSNQYVTTVVDKGQVFLPTVEPGARLTVALPADKTCVLDFTLAPKADTEAFFETVNAVCNNVQEQAL</sequence>
<protein>
    <submittedName>
        <fullName evidence="13">Outer membrane usher protein FimD/PapC</fullName>
    </submittedName>
</protein>
<feature type="chain" id="PRO_5010234738" evidence="10">
    <location>
        <begin position="26"/>
        <end position="825"/>
    </location>
</feature>
<evidence type="ECO:0000256" key="3">
    <source>
        <dbReference type="ARBA" id="ARBA00022448"/>
    </source>
</evidence>
<evidence type="ECO:0000256" key="6">
    <source>
        <dbReference type="ARBA" id="ARBA00022729"/>
    </source>
</evidence>
<keyword evidence="3 9" id="KW-0813">Transport</keyword>
<gene>
    <name evidence="13" type="ORF">SAMN04489800_3025</name>
</gene>
<dbReference type="GO" id="GO:0015473">
    <property type="term" value="F:fimbrial usher porin activity"/>
    <property type="evidence" value="ECO:0007669"/>
    <property type="project" value="InterPro"/>
</dbReference>
<feature type="domain" description="PapC-like C-terminal" evidence="11">
    <location>
        <begin position="740"/>
        <end position="801"/>
    </location>
</feature>
<dbReference type="PANTHER" id="PTHR30451">
    <property type="entry name" value="OUTER MEMBRANE USHER PROTEIN"/>
    <property type="match status" value="1"/>
</dbReference>
<comment type="similarity">
    <text evidence="2 9">Belongs to the fimbrial export usher family.</text>
</comment>
<dbReference type="GO" id="GO:0009279">
    <property type="term" value="C:cell outer membrane"/>
    <property type="evidence" value="ECO:0007669"/>
    <property type="project" value="UniProtKB-SubCell"/>
</dbReference>
<reference evidence="13" key="1">
    <citation type="submission" date="2016-10" db="EMBL/GenBank/DDBJ databases">
        <authorList>
            <person name="Varghese N."/>
            <person name="Submissions S."/>
        </authorList>
    </citation>
    <scope>NUCLEOTIDE SEQUENCE [LARGE SCALE GENOMIC DNA]</scope>
    <source>
        <strain evidence="13">LMG 25555</strain>
    </source>
</reference>
<evidence type="ECO:0000256" key="4">
    <source>
        <dbReference type="ARBA" id="ARBA00022452"/>
    </source>
</evidence>
<evidence type="ECO:0000259" key="11">
    <source>
        <dbReference type="Pfam" id="PF13953"/>
    </source>
</evidence>
<feature type="signal peptide" evidence="10">
    <location>
        <begin position="1"/>
        <end position="25"/>
    </location>
</feature>
<dbReference type="Proteomes" id="UP000183613">
    <property type="component" value="Unassembled WGS sequence"/>
</dbReference>
<dbReference type="PROSITE" id="PS01151">
    <property type="entry name" value="FIMBRIAL_USHER"/>
    <property type="match status" value="1"/>
</dbReference>
<dbReference type="Gene3D" id="2.60.40.2070">
    <property type="match status" value="1"/>
</dbReference>
<evidence type="ECO:0000256" key="1">
    <source>
        <dbReference type="ARBA" id="ARBA00004571"/>
    </source>
</evidence>
<dbReference type="RefSeq" id="WP_162200684.1">
    <property type="nucleotide sequence ID" value="NZ_FNUD01000002.1"/>
</dbReference>
<proteinExistence type="inferred from homology"/>
<keyword evidence="8 9" id="KW-0998">Cell outer membrane</keyword>
<dbReference type="AlphaFoldDB" id="A0A1H5N1C5"/>
<dbReference type="PANTHER" id="PTHR30451:SF8">
    <property type="entry name" value="FIMBRIAL USHER PROTEIN"/>
    <property type="match status" value="1"/>
</dbReference>
<dbReference type="SUPFAM" id="SSF141729">
    <property type="entry name" value="FimD N-terminal domain-like"/>
    <property type="match status" value="1"/>
</dbReference>
<evidence type="ECO:0000256" key="10">
    <source>
        <dbReference type="SAM" id="SignalP"/>
    </source>
</evidence>